<protein>
    <submittedName>
        <fullName evidence="1">Uncharacterized protein</fullName>
    </submittedName>
</protein>
<reference evidence="1" key="1">
    <citation type="submission" date="2020-02" db="EMBL/GenBank/DDBJ databases">
        <authorList>
            <person name="Meier V. D."/>
        </authorList>
    </citation>
    <scope>NUCLEOTIDE SEQUENCE</scope>
    <source>
        <strain evidence="1">AVDCRST_MAG89</strain>
    </source>
</reference>
<dbReference type="AlphaFoldDB" id="A0A6J4MSF6"/>
<sequence length="40" mass="4172">EVERQAVGDRILRAGAAPNHGMLPAGVPAHDLRRAPACVV</sequence>
<proteinExistence type="predicted"/>
<accession>A0A6J4MSF6</accession>
<dbReference type="EMBL" id="CADCTV010000820">
    <property type="protein sequence ID" value="CAA9363297.1"/>
    <property type="molecule type" value="Genomic_DNA"/>
</dbReference>
<feature type="non-terminal residue" evidence="1">
    <location>
        <position position="40"/>
    </location>
</feature>
<evidence type="ECO:0000313" key="1">
    <source>
        <dbReference type="EMBL" id="CAA9363297.1"/>
    </source>
</evidence>
<gene>
    <name evidence="1" type="ORF">AVDCRST_MAG89-3896</name>
</gene>
<organism evidence="1">
    <name type="scientific">uncultured Gemmatimonadota bacterium</name>
    <dbReference type="NCBI Taxonomy" id="203437"/>
    <lineage>
        <taxon>Bacteria</taxon>
        <taxon>Pseudomonadati</taxon>
        <taxon>Gemmatimonadota</taxon>
        <taxon>environmental samples</taxon>
    </lineage>
</organism>
<feature type="non-terminal residue" evidence="1">
    <location>
        <position position="1"/>
    </location>
</feature>
<name>A0A6J4MSF6_9BACT</name>